<dbReference type="PANTHER" id="PTHR33990:SF2">
    <property type="entry name" value="PHNB-LIKE DOMAIN-CONTAINING PROTEIN"/>
    <property type="match status" value="1"/>
</dbReference>
<dbReference type="InterPro" id="IPR009725">
    <property type="entry name" value="3_dmu_93_MTrfase"/>
</dbReference>
<dbReference type="InterPro" id="IPR028973">
    <property type="entry name" value="PhnB-like"/>
</dbReference>
<sequence length="160" mass="17529">MSKITPCLWFASEAEEAARFYVSLLPDSRIDAVQRSVVDTPSGPAGSILLVQFTLAGQSYLALNGGSRPDFTHAVSFMIDCETQAEVDRLWDALLEGGEPDQCGWLRDRYGLSWQIVPSILPKLFAGPDRAGAERAMRAMMQMVKLDGEVLQRAYDGATA</sequence>
<dbReference type="Proteomes" id="UP000285523">
    <property type="component" value="Unassembled WGS sequence"/>
</dbReference>
<protein>
    <submittedName>
        <fullName evidence="2">VOC family protein</fullName>
    </submittedName>
</protein>
<dbReference type="RefSeq" id="WP_119858899.1">
    <property type="nucleotide sequence ID" value="NZ_QYYD01000031.1"/>
</dbReference>
<dbReference type="Pfam" id="PF06983">
    <property type="entry name" value="3-dmu-9_3-mt"/>
    <property type="match status" value="1"/>
</dbReference>
<dbReference type="PIRSF" id="PIRSF021700">
    <property type="entry name" value="3_dmu_93_MTrfase"/>
    <property type="match status" value="1"/>
</dbReference>
<gene>
    <name evidence="2" type="ORF">D4Q52_22965</name>
</gene>
<dbReference type="AlphaFoldDB" id="A0A418UYF3"/>
<dbReference type="EMBL" id="QYYD01000031">
    <property type="protein sequence ID" value="RJF68255.1"/>
    <property type="molecule type" value="Genomic_DNA"/>
</dbReference>
<dbReference type="OrthoDB" id="9806473at2"/>
<name>A0A418UYF3_RHOPL</name>
<evidence type="ECO:0000313" key="2">
    <source>
        <dbReference type="EMBL" id="RJF68255.1"/>
    </source>
</evidence>
<proteinExistence type="predicted"/>
<evidence type="ECO:0000259" key="1">
    <source>
        <dbReference type="Pfam" id="PF06983"/>
    </source>
</evidence>
<evidence type="ECO:0000313" key="3">
    <source>
        <dbReference type="Proteomes" id="UP000285523"/>
    </source>
</evidence>
<dbReference type="PANTHER" id="PTHR33990">
    <property type="entry name" value="PROTEIN YJDN-RELATED"/>
    <property type="match status" value="1"/>
</dbReference>
<dbReference type="InterPro" id="IPR029068">
    <property type="entry name" value="Glyas_Bleomycin-R_OHBP_Dase"/>
</dbReference>
<comment type="caution">
    <text evidence="2">The sequence shown here is derived from an EMBL/GenBank/DDBJ whole genome shotgun (WGS) entry which is preliminary data.</text>
</comment>
<accession>A0A418UYF3</accession>
<dbReference type="SUPFAM" id="SSF54593">
    <property type="entry name" value="Glyoxalase/Bleomycin resistance protein/Dihydroxybiphenyl dioxygenase"/>
    <property type="match status" value="1"/>
</dbReference>
<dbReference type="Gene3D" id="3.10.180.10">
    <property type="entry name" value="2,3-Dihydroxybiphenyl 1,2-Dioxygenase, domain 1"/>
    <property type="match status" value="1"/>
</dbReference>
<organism evidence="2 3">
    <name type="scientific">Rhodopseudomonas palustris</name>
    <dbReference type="NCBI Taxonomy" id="1076"/>
    <lineage>
        <taxon>Bacteria</taxon>
        <taxon>Pseudomonadati</taxon>
        <taxon>Pseudomonadota</taxon>
        <taxon>Alphaproteobacteria</taxon>
        <taxon>Hyphomicrobiales</taxon>
        <taxon>Nitrobacteraceae</taxon>
        <taxon>Rhodopseudomonas</taxon>
    </lineage>
</organism>
<feature type="domain" description="PhnB-like" evidence="1">
    <location>
        <begin position="3"/>
        <end position="117"/>
    </location>
</feature>
<reference evidence="2 3" key="1">
    <citation type="submission" date="2018-09" db="EMBL/GenBank/DDBJ databases">
        <title>Draft genome sequence of Rhodopseudomonas palustris 2.1.18.</title>
        <authorList>
            <person name="Robertson S.L."/>
            <person name="Meyer T.E."/>
            <person name="Kyndt J.A."/>
        </authorList>
    </citation>
    <scope>NUCLEOTIDE SEQUENCE [LARGE SCALE GENOMIC DNA]</scope>
    <source>
        <strain evidence="2 3">2.1.18</strain>
    </source>
</reference>
<dbReference type="CDD" id="cd06588">
    <property type="entry name" value="PhnB_like"/>
    <property type="match status" value="1"/>
</dbReference>